<reference evidence="5 6" key="1">
    <citation type="journal article" date="2012" name="G3 (Bethesda)">
        <title>Pichia sorbitophila, an interspecies yeast hybrid reveals early steps of genome resolution following polyploidization.</title>
        <authorList>
            <person name="Leh Louis V."/>
            <person name="Despons L."/>
            <person name="Friedrich A."/>
            <person name="Martin T."/>
            <person name="Durrens P."/>
            <person name="Casaregola S."/>
            <person name="Neuveglise C."/>
            <person name="Fairhead C."/>
            <person name="Marck C."/>
            <person name="Cruz J.A."/>
            <person name="Straub M.L."/>
            <person name="Kugler V."/>
            <person name="Sacerdot C."/>
            <person name="Uzunov Z."/>
            <person name="Thierry A."/>
            <person name="Weiss S."/>
            <person name="Bleykasten C."/>
            <person name="De Montigny J."/>
            <person name="Jacques N."/>
            <person name="Jung P."/>
            <person name="Lemaire M."/>
            <person name="Mallet S."/>
            <person name="Morel G."/>
            <person name="Richard G.F."/>
            <person name="Sarkar A."/>
            <person name="Savel G."/>
            <person name="Schacherer J."/>
            <person name="Seret M.L."/>
            <person name="Talla E."/>
            <person name="Samson G."/>
            <person name="Jubin C."/>
            <person name="Poulain J."/>
            <person name="Vacherie B."/>
            <person name="Barbe V."/>
            <person name="Pelletier E."/>
            <person name="Sherman D.J."/>
            <person name="Westhof E."/>
            <person name="Weissenbach J."/>
            <person name="Baret P.V."/>
            <person name="Wincker P."/>
            <person name="Gaillardin C."/>
            <person name="Dujon B."/>
            <person name="Souciet J.L."/>
        </authorList>
    </citation>
    <scope>NUCLEOTIDE SEQUENCE [LARGE SCALE GENOMIC DNA]</scope>
    <source>
        <strain evidence="6">ATCC MYA-4447 / BCRC 22081 / CBS 7064 / NBRC 10061 / NRRL Y-12695</strain>
    </source>
</reference>
<dbReference type="InParanoid" id="G8Y299"/>
<dbReference type="SMART" id="SM00382">
    <property type="entry name" value="AAA"/>
    <property type="match status" value="1"/>
</dbReference>
<dbReference type="InterPro" id="IPR003593">
    <property type="entry name" value="AAA+_ATPase"/>
</dbReference>
<evidence type="ECO:0000256" key="1">
    <source>
        <dbReference type="ARBA" id="ARBA00004123"/>
    </source>
</evidence>
<keyword evidence="2" id="KW-0539">Nucleus</keyword>
<evidence type="ECO:0000313" key="5">
    <source>
        <dbReference type="EMBL" id="CCE85910.1"/>
    </source>
</evidence>
<proteinExistence type="inferred from homology"/>
<dbReference type="EMBL" id="FO082047">
    <property type="protein sequence ID" value="CCE85910.1"/>
    <property type="molecule type" value="Genomic_DNA"/>
</dbReference>
<comment type="similarity">
    <text evidence="3">Belongs to the activator 1 small subunits family. CTF18 subfamily.</text>
</comment>
<dbReference type="PANTHER" id="PTHR46765:SF1">
    <property type="entry name" value="P-LOOP CONTAINING NUCLEOSIDE TRIPHOSPHATE HYDROLASES SUPERFAMILY PROTEIN"/>
    <property type="match status" value="1"/>
</dbReference>
<accession>G8Y299</accession>
<dbReference type="OrthoDB" id="2195431at2759"/>
<dbReference type="InterPro" id="IPR027417">
    <property type="entry name" value="P-loop_NTPase"/>
</dbReference>
<dbReference type="Gene3D" id="1.10.8.60">
    <property type="match status" value="1"/>
</dbReference>
<keyword evidence="6" id="KW-1185">Reference proteome</keyword>
<comment type="subcellular location">
    <subcellularLocation>
        <location evidence="1">Nucleus</location>
    </subcellularLocation>
</comment>
<dbReference type="AlphaFoldDB" id="G8Y299"/>
<dbReference type="GO" id="GO:0005634">
    <property type="term" value="C:nucleus"/>
    <property type="evidence" value="ECO:0007669"/>
    <property type="project" value="UniProtKB-SubCell"/>
</dbReference>
<feature type="domain" description="AAA+ ATPase" evidence="4">
    <location>
        <begin position="176"/>
        <end position="352"/>
    </location>
</feature>
<organism evidence="5 6">
    <name type="scientific">Pichia sorbitophila (strain ATCC MYA-4447 / BCRC 22081 / CBS 7064 / NBRC 10061 / NRRL Y-12695)</name>
    <name type="common">Hybrid yeast</name>
    <dbReference type="NCBI Taxonomy" id="559304"/>
    <lineage>
        <taxon>Eukaryota</taxon>
        <taxon>Fungi</taxon>
        <taxon>Dikarya</taxon>
        <taxon>Ascomycota</taxon>
        <taxon>Saccharomycotina</taxon>
        <taxon>Pichiomycetes</taxon>
        <taxon>Debaryomycetaceae</taxon>
        <taxon>Millerozyma</taxon>
    </lineage>
</organism>
<evidence type="ECO:0000313" key="6">
    <source>
        <dbReference type="Proteomes" id="UP000005222"/>
    </source>
</evidence>
<dbReference type="eggNOG" id="KOG1969">
    <property type="taxonomic scope" value="Eukaryota"/>
</dbReference>
<dbReference type="GO" id="GO:0016887">
    <property type="term" value="F:ATP hydrolysis activity"/>
    <property type="evidence" value="ECO:0007669"/>
    <property type="project" value="InterPro"/>
</dbReference>
<dbReference type="Gene3D" id="3.40.50.300">
    <property type="entry name" value="P-loop containing nucleotide triphosphate hydrolases"/>
    <property type="match status" value="1"/>
</dbReference>
<dbReference type="HOGENOM" id="CLU_004894_3_1_1"/>
<protein>
    <submittedName>
        <fullName evidence="5">Piso0_005549 protein</fullName>
    </submittedName>
</protein>
<dbReference type="InterPro" id="IPR003959">
    <property type="entry name" value="ATPase_AAA_core"/>
</dbReference>
<evidence type="ECO:0000259" key="4">
    <source>
        <dbReference type="SMART" id="SM00382"/>
    </source>
</evidence>
<gene>
    <name evidence="5" type="primary">Piso0_005549</name>
    <name evidence="5" type="ORF">GNLVRS01_PISO0M17106g</name>
</gene>
<dbReference type="FunCoup" id="G8Y299">
    <property type="interactions" value="1407"/>
</dbReference>
<dbReference type="Pfam" id="PF00004">
    <property type="entry name" value="AAA"/>
    <property type="match status" value="1"/>
</dbReference>
<dbReference type="PANTHER" id="PTHR46765">
    <property type="entry name" value="P-LOOP CONTAINING NUCLEOSIDE TRIPHOSPHATE HYDROLASES SUPERFAMILY PROTEIN"/>
    <property type="match status" value="1"/>
</dbReference>
<dbReference type="GO" id="GO:0005524">
    <property type="term" value="F:ATP binding"/>
    <property type="evidence" value="ECO:0007669"/>
    <property type="project" value="InterPro"/>
</dbReference>
<dbReference type="SUPFAM" id="SSF52540">
    <property type="entry name" value="P-loop containing nucleoside triphosphate hydrolases"/>
    <property type="match status" value="1"/>
</dbReference>
<dbReference type="Proteomes" id="UP000005222">
    <property type="component" value="Chromosome M"/>
</dbReference>
<dbReference type="CDD" id="cd00009">
    <property type="entry name" value="AAA"/>
    <property type="match status" value="1"/>
</dbReference>
<sequence length="790" mass="89904">MDYNTESLAVYNTTPPNDILNANLNTLNFDSSCISTDILDQGNIYEKRQPKEYWENDQEGKPVKHFDGSATYLRRRKQNNDTLEGIRDEISSTGLIDMNDLFKKVRLKSAIRSEKTRKRETKKVGEKLWTEKYCPNRFMDLCSAGNDKQYRLVLHWLRKWDPLVFKKRPVEEDVDFKKILLICGPPGIGKTVAAHILAKQSGYSVQEINAANSMDKLPQSDTPSGAQGFANVSAALRLKITNALTTNSLTSNNKPTCLVIDEIDSSANAGDIMKVLYDLVQLDRKKARRTTKPKTFGSKASSKEQKKEFSLNRPIICIANDIYSTSGSRFNKSASLEKLRQISEIISFRKPHLAKSSVNSKPGNSVRSLKEHLMVINDAEKLGMDYQEIGEVIDVCEGDIRACINYMQFNGRKINTDLIDPPKSTNKSQNKDKHMTWISMVETLFKRDPRLSKDESFNYIMQLISNGTGQNAVNLSGNLDKVINACFGRYLDFVHFQDDSLYKPNMFNDWLYIYDLFSKNVEIGEYASMTVLKVWTAFSDVHANSIMREQNLIPNHRSIDFETYEASQKNKSIIRSFLDNAPLSTRTCLCGGISYNSQIPMYILPYMGMSLTPVGWDSKTPGSIKAHEKIMIRKIAKFIQQSGIRLEKSFDPMSGRYNLVYLPDFDSINSFDNIQVFSTRNNPTSVQRKRQSLFPLIELELEKGQVPKADPISLTKTSLQQQADEVPQFKKRKTKTELVNFFKGKYDGVSQLTKSDTSEKSATGAKIWIKYNEGFSNAVRRNIGWADFWS</sequence>
<name>G8Y299_PICSO</name>
<evidence type="ECO:0000256" key="3">
    <source>
        <dbReference type="ARBA" id="ARBA00043975"/>
    </source>
</evidence>
<dbReference type="OMA" id="TQIAWYL"/>
<dbReference type="InterPro" id="IPR053016">
    <property type="entry name" value="CTF18-RFC_complex"/>
</dbReference>
<dbReference type="STRING" id="559304.G8Y299"/>
<evidence type="ECO:0000256" key="2">
    <source>
        <dbReference type="ARBA" id="ARBA00023242"/>
    </source>
</evidence>